<comment type="pathway">
    <text evidence="2">Cell wall biogenesis; lipoteichoic acid biosynthesis.</text>
</comment>
<dbReference type="Gene3D" id="3.30.1120.170">
    <property type="match status" value="1"/>
</dbReference>
<evidence type="ECO:0000256" key="3">
    <source>
        <dbReference type="ARBA" id="ARBA00009983"/>
    </source>
</evidence>
<dbReference type="PIRSF" id="PIRSF005091">
    <property type="entry name" value="Mmb_sulf_HI1246"/>
    <property type="match status" value="1"/>
</dbReference>
<feature type="transmembrane region" description="Helical" evidence="12">
    <location>
        <begin position="68"/>
        <end position="85"/>
    </location>
</feature>
<feature type="binding site" evidence="11">
    <location>
        <position position="287"/>
    </location>
    <ligand>
        <name>Mn(2+)</name>
        <dbReference type="ChEBI" id="CHEBI:29035"/>
    </ligand>
</feature>
<feature type="domain" description="Sulfatase N-terminal" evidence="13">
    <location>
        <begin position="279"/>
        <end position="565"/>
    </location>
</feature>
<sequence>MHYVTSYKRKTFRSKVKQVLQLLLGSEKLTLYTYVAILLKSQLLLAALHAPDVDGINIGQMYFTYPPVLSHLMLILFVVVIGQFFKKSGRRAYLLVIHLIISLLLVGDVVYYRAYSAFLSLRFIPHPNGFNPLDYNLWSFIRPFDCWFLIDFVLLGAIAFYQWKNAPILSRRKERPRHPVLAFLLLLFASSVIYYDHYRIDVKDTTKGEMMFFKLSWAPFQSMSDMSPIGYHFFDGLRLFGEAKQIKLAGSEQSEVEQWLTRNAEGLPDNAYKGMFQGKNLIVIQVESLENFVIGQRVNGQDITPNINRLLGNSLYFTNFYEQVNNGTSSDSDLMTTTSVFPVRTGANFFRYPTNTYNSLPKLMQGMGYQTISTHSEPAGSWNWVEAHHNIGYQTSWDLRTYKEDDHVGLGLSDETYLRQLGDKVAGLSAPFMLHAVTLSSHGPFDLPDKTKTLHLDPSLDSTIMGAYFQAIHYTDQQIGAFMDKLDSLGLLDQSVIAIYGDHTGVHKYYQDQVDAIPALENEEWRTHSLKLPFIIYNKGMQGEQIATIGGQIDTLPTLAYVMGVDKAQFETTAMGKVLVNTRKNFTILNDGTLVGQPNDAEEDHLLQSFKIANWLHESNYFANR</sequence>
<evidence type="ECO:0000256" key="8">
    <source>
        <dbReference type="PIRNR" id="PIRNR005091"/>
    </source>
</evidence>
<dbReference type="CDD" id="cd16015">
    <property type="entry name" value="LTA_synthase"/>
    <property type="match status" value="1"/>
</dbReference>
<keyword evidence="6 12" id="KW-1133">Transmembrane helix</keyword>
<dbReference type="Proteomes" id="UP001304650">
    <property type="component" value="Chromosome"/>
</dbReference>
<evidence type="ECO:0000256" key="4">
    <source>
        <dbReference type="ARBA" id="ARBA00022475"/>
    </source>
</evidence>
<evidence type="ECO:0000256" key="6">
    <source>
        <dbReference type="ARBA" id="ARBA00022989"/>
    </source>
</evidence>
<evidence type="ECO:0000256" key="1">
    <source>
        <dbReference type="ARBA" id="ARBA00004651"/>
    </source>
</evidence>
<protein>
    <submittedName>
        <fullName evidence="14">LTA synthase family protein</fullName>
        <ecNumber evidence="14">2.7.8.-</ecNumber>
    </submittedName>
</protein>
<evidence type="ECO:0000259" key="13">
    <source>
        <dbReference type="Pfam" id="PF00884"/>
    </source>
</evidence>
<dbReference type="RefSeq" id="WP_314803760.1">
    <property type="nucleotide sequence ID" value="NZ_CP130319.1"/>
</dbReference>
<reference evidence="14" key="1">
    <citation type="submission" date="2022-02" db="EMBL/GenBank/DDBJ databases">
        <title>Paenibacillus sp. MBLB1832 Whole Genome Shotgun Sequencing.</title>
        <authorList>
            <person name="Hwang C.Y."/>
            <person name="Cho E.-S."/>
            <person name="Seo M.-J."/>
        </authorList>
    </citation>
    <scope>NUCLEOTIDE SEQUENCE</scope>
    <source>
        <strain evidence="14">MBLB1832</strain>
    </source>
</reference>
<comment type="subcellular location">
    <subcellularLocation>
        <location evidence="1">Cell membrane</location>
        <topology evidence="1">Multi-pass membrane protein</topology>
    </subcellularLocation>
</comment>
<dbReference type="EMBL" id="CP130319">
    <property type="protein sequence ID" value="WNR46223.1"/>
    <property type="molecule type" value="Genomic_DNA"/>
</dbReference>
<keyword evidence="15" id="KW-1185">Reference proteome</keyword>
<dbReference type="GO" id="GO:0016740">
    <property type="term" value="F:transferase activity"/>
    <property type="evidence" value="ECO:0007669"/>
    <property type="project" value="UniProtKB-KW"/>
</dbReference>
<proteinExistence type="inferred from homology"/>
<feature type="binding site" evidence="11">
    <location>
        <position position="502"/>
    </location>
    <ligand>
        <name>Mn(2+)</name>
        <dbReference type="ChEBI" id="CHEBI:29035"/>
    </ligand>
</feature>
<evidence type="ECO:0000313" key="15">
    <source>
        <dbReference type="Proteomes" id="UP001304650"/>
    </source>
</evidence>
<dbReference type="PANTHER" id="PTHR47371">
    <property type="entry name" value="LIPOTEICHOIC ACID SYNTHASE"/>
    <property type="match status" value="1"/>
</dbReference>
<dbReference type="InterPro" id="IPR050448">
    <property type="entry name" value="OpgB/LTA_synthase_biosynth"/>
</dbReference>
<evidence type="ECO:0000256" key="2">
    <source>
        <dbReference type="ARBA" id="ARBA00004936"/>
    </source>
</evidence>
<dbReference type="AlphaFoldDB" id="A0AA96LS04"/>
<keyword evidence="10" id="KW-0464">Manganese</keyword>
<keyword evidence="14" id="KW-0808">Transferase</keyword>
<evidence type="ECO:0000256" key="9">
    <source>
        <dbReference type="PIRSR" id="PIRSR005091-1"/>
    </source>
</evidence>
<keyword evidence="10" id="KW-0479">Metal-binding</keyword>
<keyword evidence="4 8" id="KW-1003">Cell membrane</keyword>
<dbReference type="SUPFAM" id="SSF53649">
    <property type="entry name" value="Alkaline phosphatase-like"/>
    <property type="match status" value="1"/>
</dbReference>
<evidence type="ECO:0000256" key="11">
    <source>
        <dbReference type="PIRSR" id="PIRSR005091-3"/>
    </source>
</evidence>
<feature type="binding site" evidence="11">
    <location>
        <position position="503"/>
    </location>
    <ligand>
        <name>Mn(2+)</name>
        <dbReference type="ChEBI" id="CHEBI:29035"/>
    </ligand>
</feature>
<keyword evidence="5 12" id="KW-0812">Transmembrane</keyword>
<dbReference type="Pfam" id="PF00884">
    <property type="entry name" value="Sulfatase"/>
    <property type="match status" value="1"/>
</dbReference>
<dbReference type="GO" id="GO:0005886">
    <property type="term" value="C:plasma membrane"/>
    <property type="evidence" value="ECO:0007669"/>
    <property type="project" value="UniProtKB-SubCell"/>
</dbReference>
<dbReference type="InterPro" id="IPR012160">
    <property type="entry name" value="LtaS-like"/>
</dbReference>
<dbReference type="GO" id="GO:0046872">
    <property type="term" value="F:metal ion binding"/>
    <property type="evidence" value="ECO:0007669"/>
    <property type="project" value="UniProtKB-KW"/>
</dbReference>
<dbReference type="KEGG" id="proo:MJB10_09060"/>
<dbReference type="InterPro" id="IPR017850">
    <property type="entry name" value="Alkaline_phosphatase_core_sf"/>
</dbReference>
<evidence type="ECO:0000313" key="14">
    <source>
        <dbReference type="EMBL" id="WNR46223.1"/>
    </source>
</evidence>
<organism evidence="14 15">
    <name type="scientific">Paenibacillus roseopurpureus</name>
    <dbReference type="NCBI Taxonomy" id="2918901"/>
    <lineage>
        <taxon>Bacteria</taxon>
        <taxon>Bacillati</taxon>
        <taxon>Bacillota</taxon>
        <taxon>Bacilli</taxon>
        <taxon>Bacillales</taxon>
        <taxon>Paenibacillaceae</taxon>
        <taxon>Paenibacillus</taxon>
    </lineage>
</organism>
<feature type="transmembrane region" description="Helical" evidence="12">
    <location>
        <begin position="92"/>
        <end position="115"/>
    </location>
</feature>
<evidence type="ECO:0000256" key="5">
    <source>
        <dbReference type="ARBA" id="ARBA00022692"/>
    </source>
</evidence>
<dbReference type="EC" id="2.7.8.-" evidence="14"/>
<evidence type="ECO:0000256" key="12">
    <source>
        <dbReference type="SAM" id="Phobius"/>
    </source>
</evidence>
<dbReference type="PANTHER" id="PTHR47371:SF3">
    <property type="entry name" value="PHOSPHOGLYCEROL TRANSFERASE I"/>
    <property type="match status" value="1"/>
</dbReference>
<feature type="active site" evidence="9">
    <location>
        <position position="329"/>
    </location>
</feature>
<name>A0AA96LS04_9BACL</name>
<dbReference type="InterPro" id="IPR000917">
    <property type="entry name" value="Sulfatase_N"/>
</dbReference>
<evidence type="ECO:0000256" key="10">
    <source>
        <dbReference type="PIRSR" id="PIRSR005091-2"/>
    </source>
</evidence>
<feature type="transmembrane region" description="Helical" evidence="12">
    <location>
        <begin position="180"/>
        <end position="198"/>
    </location>
</feature>
<keyword evidence="7 8" id="KW-0472">Membrane</keyword>
<feature type="binding site" evidence="10">
    <location>
        <position position="442"/>
    </location>
    <ligand>
        <name>substrate</name>
    </ligand>
</feature>
<accession>A0AA96LS04</accession>
<gene>
    <name evidence="14" type="ORF">MJB10_09060</name>
</gene>
<evidence type="ECO:0000256" key="7">
    <source>
        <dbReference type="ARBA" id="ARBA00023136"/>
    </source>
</evidence>
<feature type="transmembrane region" description="Helical" evidence="12">
    <location>
        <begin position="135"/>
        <end position="160"/>
    </location>
</feature>
<dbReference type="Gene3D" id="3.40.720.10">
    <property type="entry name" value="Alkaline Phosphatase, subunit A"/>
    <property type="match status" value="1"/>
</dbReference>
<comment type="similarity">
    <text evidence="3 8">Belongs to the LTA synthase family.</text>
</comment>